<evidence type="ECO:0000256" key="6">
    <source>
        <dbReference type="ARBA" id="ARBA00022840"/>
    </source>
</evidence>
<dbReference type="EMBL" id="WLYK01000011">
    <property type="protein sequence ID" value="MTD16626.1"/>
    <property type="molecule type" value="Genomic_DNA"/>
</dbReference>
<dbReference type="NCBIfam" id="NF008453">
    <property type="entry name" value="PRK11308.1"/>
    <property type="match status" value="2"/>
</dbReference>
<keyword evidence="4" id="KW-1003">Cell membrane</keyword>
<dbReference type="InterPro" id="IPR003593">
    <property type="entry name" value="AAA+_ATPase"/>
</dbReference>
<comment type="caution">
    <text evidence="9">The sequence shown here is derived from an EMBL/GenBank/DDBJ whole genome shotgun (WGS) entry which is preliminary data.</text>
</comment>
<organism evidence="9 10">
    <name type="scientific">Nakamurella alba</name>
    <dbReference type="NCBI Taxonomy" id="2665158"/>
    <lineage>
        <taxon>Bacteria</taxon>
        <taxon>Bacillati</taxon>
        <taxon>Actinomycetota</taxon>
        <taxon>Actinomycetes</taxon>
        <taxon>Nakamurellales</taxon>
        <taxon>Nakamurellaceae</taxon>
        <taxon>Nakamurella</taxon>
    </lineage>
</organism>
<dbReference type="PANTHER" id="PTHR43297">
    <property type="entry name" value="OLIGOPEPTIDE TRANSPORT ATP-BINDING PROTEIN APPD"/>
    <property type="match status" value="1"/>
</dbReference>
<dbReference type="RefSeq" id="WP_154770642.1">
    <property type="nucleotide sequence ID" value="NZ_WLYK01000011.1"/>
</dbReference>
<dbReference type="GO" id="GO:0016887">
    <property type="term" value="F:ATP hydrolysis activity"/>
    <property type="evidence" value="ECO:0007669"/>
    <property type="project" value="InterPro"/>
</dbReference>
<keyword evidence="10" id="KW-1185">Reference proteome</keyword>
<gene>
    <name evidence="9" type="ORF">GIS00_22070</name>
</gene>
<proteinExistence type="inferred from homology"/>
<dbReference type="GO" id="GO:0005886">
    <property type="term" value="C:plasma membrane"/>
    <property type="evidence" value="ECO:0007669"/>
    <property type="project" value="UniProtKB-SubCell"/>
</dbReference>
<evidence type="ECO:0000256" key="2">
    <source>
        <dbReference type="ARBA" id="ARBA00005417"/>
    </source>
</evidence>
<name>A0A7K1FR63_9ACTN</name>
<dbReference type="SUPFAM" id="SSF52540">
    <property type="entry name" value="P-loop containing nucleoside triphosphate hydrolases"/>
    <property type="match status" value="2"/>
</dbReference>
<comment type="subcellular location">
    <subcellularLocation>
        <location evidence="1">Cell membrane</location>
        <topology evidence="1">Peripheral membrane protein</topology>
    </subcellularLocation>
</comment>
<dbReference type="NCBIfam" id="NF007739">
    <property type="entry name" value="PRK10419.1"/>
    <property type="match status" value="2"/>
</dbReference>
<comment type="similarity">
    <text evidence="2">Belongs to the ABC transporter superfamily.</text>
</comment>
<dbReference type="GO" id="GO:0015833">
    <property type="term" value="P:peptide transport"/>
    <property type="evidence" value="ECO:0007669"/>
    <property type="project" value="InterPro"/>
</dbReference>
<dbReference type="InterPro" id="IPR013563">
    <property type="entry name" value="Oligopep_ABC_C"/>
</dbReference>
<sequence length="559" mass="59711">MSRPVLELKDLRVSYGEDDNSVDAVRGVDISVAPGEFVAVVGESGSGKSTTAHAVLGLLPETGRVTGGRIVLGDDDITSAGERRLRDIRGSRVGLVPQDPLVSLNPVMRVGAQVAETLRLHTGAGRRAAAARAVELLAEVGLPDPASRAQQYPHELSGGMRQRVLLANAWACLPELVIADEPTSALDVTVQRRVLDLLDAMRREHGTAVLFITHDLGVAAERADRIVVMRHGRVVETGTPAALLAAPADEYTRTLLAASPGINPTVLAPSARVVERAAGDLGKKSDPPEILLAGEGLTKSFPLPGSRRAQLVAVDGVDVELRAGRTTALVGESGSGKSTTARLLGRLADPTAGTVRYRGEDITRVRGEKLRAWRRQVQFVYQSPYASLDPRLAVGRIISEPLRAFEIGSATSRAADVRDLLEQVALPASVAERLPAALSGGQRQRVAIARALALRPELLILDEPVSALDASIQAQILQLLVDLRAAHGLTYLFISHDLSVVRQLADQVAVMREGRIVEQGPTEQLFSAPQHSYTQDLLAAIPRGRISTIPHQLTREGLQ</sequence>
<dbReference type="GO" id="GO:0005524">
    <property type="term" value="F:ATP binding"/>
    <property type="evidence" value="ECO:0007669"/>
    <property type="project" value="UniProtKB-KW"/>
</dbReference>
<dbReference type="Pfam" id="PF00005">
    <property type="entry name" value="ABC_tran"/>
    <property type="match status" value="2"/>
</dbReference>
<reference evidence="9 10" key="1">
    <citation type="submission" date="2019-11" db="EMBL/GenBank/DDBJ databases">
        <authorList>
            <person name="Jiang L.-Q."/>
        </authorList>
    </citation>
    <scope>NUCLEOTIDE SEQUENCE [LARGE SCALE GENOMIC DNA]</scope>
    <source>
        <strain evidence="9 10">YIM 132087</strain>
    </source>
</reference>
<keyword evidence="6 9" id="KW-0067">ATP-binding</keyword>
<evidence type="ECO:0000313" key="10">
    <source>
        <dbReference type="Proteomes" id="UP000460221"/>
    </source>
</evidence>
<accession>A0A7K1FR63</accession>
<dbReference type="FunFam" id="3.40.50.300:FF:000016">
    <property type="entry name" value="Oligopeptide ABC transporter ATP-binding component"/>
    <property type="match status" value="1"/>
</dbReference>
<evidence type="ECO:0000313" key="9">
    <source>
        <dbReference type="EMBL" id="MTD16626.1"/>
    </source>
</evidence>
<feature type="domain" description="ABC transporter" evidence="8">
    <location>
        <begin position="6"/>
        <end position="256"/>
    </location>
</feature>
<evidence type="ECO:0000256" key="3">
    <source>
        <dbReference type="ARBA" id="ARBA00022448"/>
    </source>
</evidence>
<evidence type="ECO:0000256" key="1">
    <source>
        <dbReference type="ARBA" id="ARBA00004202"/>
    </source>
</evidence>
<keyword evidence="3" id="KW-0813">Transport</keyword>
<dbReference type="InterPro" id="IPR050388">
    <property type="entry name" value="ABC_Ni/Peptide_Import"/>
</dbReference>
<evidence type="ECO:0000256" key="4">
    <source>
        <dbReference type="ARBA" id="ARBA00022475"/>
    </source>
</evidence>
<dbReference type="InterPro" id="IPR003439">
    <property type="entry name" value="ABC_transporter-like_ATP-bd"/>
</dbReference>
<keyword evidence="5" id="KW-0547">Nucleotide-binding</keyword>
<protein>
    <submittedName>
        <fullName evidence="9">Dipeptide ABC transporter ATP-binding protein</fullName>
    </submittedName>
</protein>
<dbReference type="Proteomes" id="UP000460221">
    <property type="component" value="Unassembled WGS sequence"/>
</dbReference>
<dbReference type="AlphaFoldDB" id="A0A7K1FR63"/>
<evidence type="ECO:0000259" key="8">
    <source>
        <dbReference type="PROSITE" id="PS50893"/>
    </source>
</evidence>
<dbReference type="InterPro" id="IPR017871">
    <property type="entry name" value="ABC_transporter-like_CS"/>
</dbReference>
<dbReference type="SMART" id="SM00382">
    <property type="entry name" value="AAA"/>
    <property type="match status" value="2"/>
</dbReference>
<evidence type="ECO:0000256" key="7">
    <source>
        <dbReference type="ARBA" id="ARBA00023136"/>
    </source>
</evidence>
<dbReference type="Pfam" id="PF08352">
    <property type="entry name" value="oligo_HPY"/>
    <property type="match status" value="1"/>
</dbReference>
<keyword evidence="7" id="KW-0472">Membrane</keyword>
<dbReference type="Gene3D" id="3.40.50.300">
    <property type="entry name" value="P-loop containing nucleotide triphosphate hydrolases"/>
    <property type="match status" value="2"/>
</dbReference>
<dbReference type="PROSITE" id="PS00211">
    <property type="entry name" value="ABC_TRANSPORTER_1"/>
    <property type="match status" value="2"/>
</dbReference>
<dbReference type="PANTHER" id="PTHR43297:SF2">
    <property type="entry name" value="DIPEPTIDE TRANSPORT ATP-BINDING PROTEIN DPPD"/>
    <property type="match status" value="1"/>
</dbReference>
<dbReference type="CDD" id="cd03257">
    <property type="entry name" value="ABC_NikE_OppD_transporters"/>
    <property type="match status" value="2"/>
</dbReference>
<dbReference type="PROSITE" id="PS50893">
    <property type="entry name" value="ABC_TRANSPORTER_2"/>
    <property type="match status" value="2"/>
</dbReference>
<dbReference type="InterPro" id="IPR027417">
    <property type="entry name" value="P-loop_NTPase"/>
</dbReference>
<feature type="domain" description="ABC transporter" evidence="8">
    <location>
        <begin position="292"/>
        <end position="538"/>
    </location>
</feature>
<evidence type="ECO:0000256" key="5">
    <source>
        <dbReference type="ARBA" id="ARBA00022741"/>
    </source>
</evidence>